<proteinExistence type="predicted"/>
<dbReference type="Proteomes" id="UP000439903">
    <property type="component" value="Unassembled WGS sequence"/>
</dbReference>
<dbReference type="AlphaFoldDB" id="A0A8H4AT91"/>
<name>A0A8H4AT91_GIGMA</name>
<organism evidence="1 2">
    <name type="scientific">Gigaspora margarita</name>
    <dbReference type="NCBI Taxonomy" id="4874"/>
    <lineage>
        <taxon>Eukaryota</taxon>
        <taxon>Fungi</taxon>
        <taxon>Fungi incertae sedis</taxon>
        <taxon>Mucoromycota</taxon>
        <taxon>Glomeromycotina</taxon>
        <taxon>Glomeromycetes</taxon>
        <taxon>Diversisporales</taxon>
        <taxon>Gigasporaceae</taxon>
        <taxon>Gigaspora</taxon>
    </lineage>
</organism>
<accession>A0A8H4AT91</accession>
<protein>
    <submittedName>
        <fullName evidence="1">Uncharacterized protein</fullName>
    </submittedName>
</protein>
<evidence type="ECO:0000313" key="2">
    <source>
        <dbReference type="Proteomes" id="UP000439903"/>
    </source>
</evidence>
<dbReference type="EMBL" id="WTPW01000250">
    <property type="protein sequence ID" value="KAF0530352.1"/>
    <property type="molecule type" value="Genomic_DNA"/>
</dbReference>
<evidence type="ECO:0000313" key="1">
    <source>
        <dbReference type="EMBL" id="KAF0530352.1"/>
    </source>
</evidence>
<gene>
    <name evidence="1" type="ORF">F8M41_012197</name>
</gene>
<reference evidence="1 2" key="1">
    <citation type="journal article" date="2019" name="Environ. Microbiol.">
        <title>At the nexus of three kingdoms: the genome of the mycorrhizal fungus Gigaspora margarita provides insights into plant, endobacterial and fungal interactions.</title>
        <authorList>
            <person name="Venice F."/>
            <person name="Ghignone S."/>
            <person name="Salvioli di Fossalunga A."/>
            <person name="Amselem J."/>
            <person name="Novero M."/>
            <person name="Xianan X."/>
            <person name="Sedzielewska Toro K."/>
            <person name="Morin E."/>
            <person name="Lipzen A."/>
            <person name="Grigoriev I.V."/>
            <person name="Henrissat B."/>
            <person name="Martin F.M."/>
            <person name="Bonfante P."/>
        </authorList>
    </citation>
    <scope>NUCLEOTIDE SEQUENCE [LARGE SCALE GENOMIC DNA]</scope>
    <source>
        <strain evidence="1 2">BEG34</strain>
    </source>
</reference>
<sequence>MSASENRCNPLVVEIRVRRETGELKKLYLTVTTKLSKAEVQMASRDRQHQPTKTKQDLTIYPMARDYLIWQRLRFFSSSTGLELLEAFSSEAWLRGLPLRQFGT</sequence>
<keyword evidence="2" id="KW-1185">Reference proteome</keyword>
<comment type="caution">
    <text evidence="1">The sequence shown here is derived from an EMBL/GenBank/DDBJ whole genome shotgun (WGS) entry which is preliminary data.</text>
</comment>